<dbReference type="Pfam" id="PF00067">
    <property type="entry name" value="p450"/>
    <property type="match status" value="1"/>
</dbReference>
<evidence type="ECO:0000256" key="1">
    <source>
        <dbReference type="ARBA" id="ARBA00001971"/>
    </source>
</evidence>
<dbReference type="InterPro" id="IPR002401">
    <property type="entry name" value="Cyt_P450_E_grp-I"/>
</dbReference>
<dbReference type="Proteomes" id="UP000659654">
    <property type="component" value="Unassembled WGS sequence"/>
</dbReference>
<dbReference type="Proteomes" id="UP000095284">
    <property type="component" value="Unplaced"/>
</dbReference>
<dbReference type="PRINTS" id="PR00463">
    <property type="entry name" value="EP450I"/>
</dbReference>
<reference evidence="13" key="1">
    <citation type="submission" date="2016-11" db="UniProtKB">
        <authorList>
            <consortium name="WormBaseParasite"/>
        </authorList>
    </citation>
    <scope>IDENTIFICATION</scope>
</reference>
<dbReference type="PROSITE" id="PS00086">
    <property type="entry name" value="CYTOCHROME_P450"/>
    <property type="match status" value="1"/>
</dbReference>
<feature type="binding site" description="axial binding residue" evidence="7">
    <location>
        <position position="443"/>
    </location>
    <ligand>
        <name>heme</name>
        <dbReference type="ChEBI" id="CHEBI:30413"/>
    </ligand>
    <ligandPart>
        <name>Fe</name>
        <dbReference type="ChEBI" id="CHEBI:18248"/>
    </ligandPart>
</feature>
<dbReference type="WBParaSite" id="BXY_0537000.1">
    <property type="protein sequence ID" value="BXY_0537000.1"/>
    <property type="gene ID" value="BXY_0537000"/>
</dbReference>
<keyword evidence="5 7" id="KW-0408">Iron</keyword>
<evidence type="ECO:0000256" key="6">
    <source>
        <dbReference type="ARBA" id="ARBA00023033"/>
    </source>
</evidence>
<reference evidence="10" key="2">
    <citation type="submission" date="2020-08" db="EMBL/GenBank/DDBJ databases">
        <authorList>
            <person name="Kikuchi T."/>
        </authorList>
    </citation>
    <scope>NUCLEOTIDE SEQUENCE</scope>
    <source>
        <strain evidence="9">Ka4C1</strain>
    </source>
</reference>
<evidence type="ECO:0000256" key="4">
    <source>
        <dbReference type="ARBA" id="ARBA00023002"/>
    </source>
</evidence>
<dbReference type="PANTHER" id="PTHR24300:SF369">
    <property type="entry name" value="CYTOCHROME P450 FAMILY"/>
    <property type="match status" value="1"/>
</dbReference>
<dbReference type="OrthoDB" id="1055148at2759"/>
<dbReference type="PANTHER" id="PTHR24300">
    <property type="entry name" value="CYTOCHROME P450 508A4-RELATED"/>
    <property type="match status" value="1"/>
</dbReference>
<dbReference type="AlphaFoldDB" id="A0A1I7RXA6"/>
<comment type="similarity">
    <text evidence="2 8">Belongs to the cytochrome P450 family.</text>
</comment>
<evidence type="ECO:0000313" key="11">
    <source>
        <dbReference type="Proteomes" id="UP000095284"/>
    </source>
</evidence>
<dbReference type="FunFam" id="1.10.630.10:FF:000036">
    <property type="entry name" value="CYtochrome P450 family"/>
    <property type="match status" value="1"/>
</dbReference>
<dbReference type="EMBL" id="CAJFCV020000005">
    <property type="protein sequence ID" value="CAG9121489.1"/>
    <property type="molecule type" value="Genomic_DNA"/>
</dbReference>
<gene>
    <name evidence="9" type="ORF">BXYJ_LOCUS11030</name>
</gene>
<evidence type="ECO:0000313" key="13">
    <source>
        <dbReference type="WBParaSite" id="BXY_0537000.1"/>
    </source>
</evidence>
<evidence type="ECO:0000256" key="8">
    <source>
        <dbReference type="RuleBase" id="RU000461"/>
    </source>
</evidence>
<keyword evidence="12" id="KW-1185">Reference proteome</keyword>
<dbReference type="PRINTS" id="PR00385">
    <property type="entry name" value="P450"/>
</dbReference>
<organism evidence="11 13">
    <name type="scientific">Bursaphelenchus xylophilus</name>
    <name type="common">Pinewood nematode worm</name>
    <name type="synonym">Aphelenchoides xylophilus</name>
    <dbReference type="NCBI Taxonomy" id="6326"/>
    <lineage>
        <taxon>Eukaryota</taxon>
        <taxon>Metazoa</taxon>
        <taxon>Ecdysozoa</taxon>
        <taxon>Nematoda</taxon>
        <taxon>Chromadorea</taxon>
        <taxon>Rhabditida</taxon>
        <taxon>Tylenchina</taxon>
        <taxon>Tylenchomorpha</taxon>
        <taxon>Aphelenchoidea</taxon>
        <taxon>Aphelenchoididae</taxon>
        <taxon>Bursaphelenchus</taxon>
    </lineage>
</organism>
<dbReference type="SMR" id="A0A1I7RXA6"/>
<keyword evidence="3 7" id="KW-0479">Metal-binding</keyword>
<protein>
    <submittedName>
        <fullName evidence="9">(pine wood nematode) hypothetical protein</fullName>
    </submittedName>
</protein>
<dbReference type="Proteomes" id="UP000582659">
    <property type="component" value="Unassembled WGS sequence"/>
</dbReference>
<dbReference type="GO" id="GO:0020037">
    <property type="term" value="F:heme binding"/>
    <property type="evidence" value="ECO:0007669"/>
    <property type="project" value="InterPro"/>
</dbReference>
<dbReference type="CDD" id="cd20617">
    <property type="entry name" value="CYP1_2-like"/>
    <property type="match status" value="1"/>
</dbReference>
<comment type="cofactor">
    <cofactor evidence="1 7">
        <name>heme</name>
        <dbReference type="ChEBI" id="CHEBI:30413"/>
    </cofactor>
</comment>
<keyword evidence="4 8" id="KW-0560">Oxidoreductase</keyword>
<dbReference type="GO" id="GO:0005506">
    <property type="term" value="F:iron ion binding"/>
    <property type="evidence" value="ECO:0007669"/>
    <property type="project" value="InterPro"/>
</dbReference>
<dbReference type="Gene3D" id="1.10.630.10">
    <property type="entry name" value="Cytochrome P450"/>
    <property type="match status" value="1"/>
</dbReference>
<dbReference type="EMBL" id="CAJFDI010000005">
    <property type="protein sequence ID" value="CAD5230524.1"/>
    <property type="molecule type" value="Genomic_DNA"/>
</dbReference>
<dbReference type="GO" id="GO:0006082">
    <property type="term" value="P:organic acid metabolic process"/>
    <property type="evidence" value="ECO:0007669"/>
    <property type="project" value="TreeGrafter"/>
</dbReference>
<evidence type="ECO:0000313" key="10">
    <source>
        <dbReference type="EMBL" id="CAG9121489.1"/>
    </source>
</evidence>
<dbReference type="SUPFAM" id="SSF48264">
    <property type="entry name" value="Cytochrome P450"/>
    <property type="match status" value="1"/>
</dbReference>
<dbReference type="GO" id="GO:0005737">
    <property type="term" value="C:cytoplasm"/>
    <property type="evidence" value="ECO:0007669"/>
    <property type="project" value="TreeGrafter"/>
</dbReference>
<dbReference type="InterPro" id="IPR036396">
    <property type="entry name" value="Cyt_P450_sf"/>
</dbReference>
<dbReference type="GO" id="GO:0006805">
    <property type="term" value="P:xenobiotic metabolic process"/>
    <property type="evidence" value="ECO:0007669"/>
    <property type="project" value="TreeGrafter"/>
</dbReference>
<dbReference type="InterPro" id="IPR050182">
    <property type="entry name" value="Cytochrome_P450_fam2"/>
</dbReference>
<dbReference type="eggNOG" id="KOG0156">
    <property type="taxonomic scope" value="Eukaryota"/>
</dbReference>
<evidence type="ECO:0000256" key="3">
    <source>
        <dbReference type="ARBA" id="ARBA00022723"/>
    </source>
</evidence>
<name>A0A1I7RXA6_BURXY</name>
<accession>A0A1I7RXA6</accession>
<dbReference type="GO" id="GO:0016712">
    <property type="term" value="F:oxidoreductase activity, acting on paired donors, with incorporation or reduction of molecular oxygen, reduced flavin or flavoprotein as one donor, and incorporation of one atom of oxygen"/>
    <property type="evidence" value="ECO:0007669"/>
    <property type="project" value="TreeGrafter"/>
</dbReference>
<evidence type="ECO:0000256" key="2">
    <source>
        <dbReference type="ARBA" id="ARBA00010617"/>
    </source>
</evidence>
<evidence type="ECO:0000313" key="12">
    <source>
        <dbReference type="Proteomes" id="UP000659654"/>
    </source>
</evidence>
<proteinExistence type="inferred from homology"/>
<evidence type="ECO:0000256" key="5">
    <source>
        <dbReference type="ARBA" id="ARBA00023004"/>
    </source>
</evidence>
<evidence type="ECO:0000256" key="7">
    <source>
        <dbReference type="PIRSR" id="PIRSR602401-1"/>
    </source>
</evidence>
<dbReference type="InterPro" id="IPR017972">
    <property type="entry name" value="Cyt_P450_CS"/>
</dbReference>
<sequence length="496" mass="57655">MIFYLFLAAIALLLFHNYYWKRRNLPPGPPPLPFLGNILSLANETRWEVKFQEWTYQYGTTFTYWLGNLGFVAVCDYKDMVKYFVENADVFSDRFWLKNAVEEVRGGQFGVLTSSGDIWREHRRFALKVLRDFGLGKNEMEERILAELHTVLEKVNNQMGAEETDFFKFSDMAVGSIINSILSGYRFSDGHEDQFEEMKFVTAEAMKAFTSAEANFVFNNPWLMEVPVINRRAKDAVKYMAAIFAFLDKQIQQHLAENDYTQDLEPNDYIDAYLLERERHIRSEGDEGLFHMTQLRNMLTDLWFAGQETTSSTITWIIAYLIRHPQVQEKMQKELDTVIGSNRIIRNAERNSLPYTNAVIMECQRCCNLLSQNIPRALQQDFEIDGYKYKKGTIVLPQISVLLRNPKVFPEPDNFNPDRFIDENGKLKQVEELIPFSIGKRICLGEGMARMELFLFTANFFNQYKFSAGKIAPTLKKTSGASTMTQPYKCKIELRK</sequence>
<dbReference type="InterPro" id="IPR001128">
    <property type="entry name" value="Cyt_P450"/>
</dbReference>
<keyword evidence="7 8" id="KW-0349">Heme</keyword>
<evidence type="ECO:0000313" key="9">
    <source>
        <dbReference type="EMBL" id="CAD5230524.1"/>
    </source>
</evidence>
<keyword evidence="6 8" id="KW-0503">Monooxygenase</keyword>